<evidence type="ECO:0000256" key="5">
    <source>
        <dbReference type="SAM" id="SignalP"/>
    </source>
</evidence>
<keyword evidence="2" id="KW-0964">Secreted</keyword>
<keyword evidence="8" id="KW-1185">Reference proteome</keyword>
<feature type="signal peptide" evidence="5">
    <location>
        <begin position="1"/>
        <end position="26"/>
    </location>
</feature>
<dbReference type="SUPFAM" id="SSF49842">
    <property type="entry name" value="TNF-like"/>
    <property type="match status" value="1"/>
</dbReference>
<name>E9G4A8_DAPPU</name>
<evidence type="ECO:0000313" key="7">
    <source>
        <dbReference type="EMBL" id="EFX85586.1"/>
    </source>
</evidence>
<comment type="subcellular location">
    <subcellularLocation>
        <location evidence="1">Secreted</location>
    </subcellularLocation>
</comment>
<dbReference type="GO" id="GO:0005201">
    <property type="term" value="F:extracellular matrix structural constituent"/>
    <property type="evidence" value="ECO:0007669"/>
    <property type="project" value="InterPro"/>
</dbReference>
<dbReference type="InterPro" id="IPR036056">
    <property type="entry name" value="Fibrinogen-like_C"/>
</dbReference>
<dbReference type="EMBL" id="GL732532">
    <property type="protein sequence ID" value="EFX85586.1"/>
    <property type="molecule type" value="Genomic_DNA"/>
</dbReference>
<dbReference type="InterPro" id="IPR000885">
    <property type="entry name" value="Fib_collagen_C"/>
</dbReference>
<dbReference type="Proteomes" id="UP000000305">
    <property type="component" value="Unassembled WGS sequence"/>
</dbReference>
<dbReference type="Gene3D" id="2.60.120.40">
    <property type="match status" value="1"/>
</dbReference>
<dbReference type="GO" id="GO:0005615">
    <property type="term" value="C:extracellular space"/>
    <property type="evidence" value="ECO:0000318"/>
    <property type="project" value="GO_Central"/>
</dbReference>
<dbReference type="NCBIfam" id="NF040941">
    <property type="entry name" value="GGGWT_bact"/>
    <property type="match status" value="1"/>
</dbReference>
<proteinExistence type="predicted"/>
<dbReference type="eggNOG" id="KOG3516">
    <property type="taxonomic scope" value="Eukaryota"/>
</dbReference>
<evidence type="ECO:0000256" key="4">
    <source>
        <dbReference type="ARBA" id="ARBA00023119"/>
    </source>
</evidence>
<dbReference type="PhylomeDB" id="E9G4A8"/>
<dbReference type="InterPro" id="IPR008983">
    <property type="entry name" value="Tumour_necrosis_fac-like_dom"/>
</dbReference>
<reference evidence="7 8" key="1">
    <citation type="journal article" date="2011" name="Science">
        <title>The ecoresponsive genome of Daphnia pulex.</title>
        <authorList>
            <person name="Colbourne J.K."/>
            <person name="Pfrender M.E."/>
            <person name="Gilbert D."/>
            <person name="Thomas W.K."/>
            <person name="Tucker A."/>
            <person name="Oakley T.H."/>
            <person name="Tokishita S."/>
            <person name="Aerts A."/>
            <person name="Arnold G.J."/>
            <person name="Basu M.K."/>
            <person name="Bauer D.J."/>
            <person name="Caceres C.E."/>
            <person name="Carmel L."/>
            <person name="Casola C."/>
            <person name="Choi J.H."/>
            <person name="Detter J.C."/>
            <person name="Dong Q."/>
            <person name="Dusheyko S."/>
            <person name="Eads B.D."/>
            <person name="Frohlich T."/>
            <person name="Geiler-Samerotte K.A."/>
            <person name="Gerlach D."/>
            <person name="Hatcher P."/>
            <person name="Jogdeo S."/>
            <person name="Krijgsveld J."/>
            <person name="Kriventseva E.V."/>
            <person name="Kultz D."/>
            <person name="Laforsch C."/>
            <person name="Lindquist E."/>
            <person name="Lopez J."/>
            <person name="Manak J.R."/>
            <person name="Muller J."/>
            <person name="Pangilinan J."/>
            <person name="Patwardhan R.P."/>
            <person name="Pitluck S."/>
            <person name="Pritham E.J."/>
            <person name="Rechtsteiner A."/>
            <person name="Rho M."/>
            <person name="Rogozin I.B."/>
            <person name="Sakarya O."/>
            <person name="Salamov A."/>
            <person name="Schaack S."/>
            <person name="Shapiro H."/>
            <person name="Shiga Y."/>
            <person name="Skalitzky C."/>
            <person name="Smith Z."/>
            <person name="Souvorov A."/>
            <person name="Sung W."/>
            <person name="Tang Z."/>
            <person name="Tsuchiya D."/>
            <person name="Tu H."/>
            <person name="Vos H."/>
            <person name="Wang M."/>
            <person name="Wolf Y.I."/>
            <person name="Yamagata H."/>
            <person name="Yamada T."/>
            <person name="Ye Y."/>
            <person name="Shaw J.R."/>
            <person name="Andrews J."/>
            <person name="Crease T.J."/>
            <person name="Tang H."/>
            <person name="Lucas S.M."/>
            <person name="Robertson H.M."/>
            <person name="Bork P."/>
            <person name="Koonin E.V."/>
            <person name="Zdobnov E.M."/>
            <person name="Grigoriev I.V."/>
            <person name="Lynch M."/>
            <person name="Boore J.L."/>
        </authorList>
    </citation>
    <scope>NUCLEOTIDE SEQUENCE [LARGE SCALE GENOMIC DNA]</scope>
</reference>
<evidence type="ECO:0000256" key="1">
    <source>
        <dbReference type="ARBA" id="ARBA00004613"/>
    </source>
</evidence>
<gene>
    <name evidence="7" type="ORF">DAPPUDRAFT_98763</name>
</gene>
<dbReference type="InParanoid" id="E9G4A8"/>
<dbReference type="PANTHER" id="PTHR22923:SF62">
    <property type="entry name" value="CVP18"/>
    <property type="match status" value="1"/>
</dbReference>
<keyword evidence="3 5" id="KW-0732">Signal</keyword>
<accession>E9G4A8</accession>
<dbReference type="HOGENOM" id="CLU_029491_0_0_1"/>
<protein>
    <recommendedName>
        <fullName evidence="6">Fibrillar collagen NC1 domain-containing protein</fullName>
    </recommendedName>
</protein>
<sequence>MAHLLDATFICLFSFLILSCFRSSNSFDADATNLQEQVQQLRGNYETSIKTKFLGTENDMRRSCSEIKSAYPEIDSGMYWIDPDGQEVGDDPIEVHCDMSSGITSILHDSEAYVEVDNCFDPGCYSRDIHYSASDRQITKLIELSNECQQYFKYDCIEAPFEFDGQQVSWWDDRHGDQQHFWSGKHTSGHTCDCGINGNCLDSAGKCNCDSKLSSPQSDEGIITDKSILPIKRLHFGHTSTGSGGHTLGRFQCSGETANEIVNEMASSCADLRALGHSSSGFYLVQGAEIVETVYCDFSKLQSEEGFETWMGYADLKPEPTHSGMPTSCADLRGIGHTSFFSGFYPIMGEKLVEMVYCEFPISPDKEVLEEWMGYADLKPEPTFAGLPRSCEDLLGIGHTTFSSGFYPILGETFVEMVYCNFDTSPNSTIDFQIDLGVIDVKSNSTFFYGQRTTPYVPTAGPDQKIPFDAPPHSPLNFNVLNIGSGWDALFDHFQAPVKGRYFFSVSGIATCRTATLTCKCTASLRKKTTAGLDPSTVGSAMGEVDMERRDKTSTDSETFSIQATLDLNKGDKIWLEVDLLTSSPIANLYDDLRHFTHFTAILLQEDIIDSLELYL</sequence>
<dbReference type="Gene3D" id="2.60.120.1000">
    <property type="match status" value="1"/>
</dbReference>
<evidence type="ECO:0000313" key="8">
    <source>
        <dbReference type="Proteomes" id="UP000000305"/>
    </source>
</evidence>
<dbReference type="KEGG" id="dpx:DAPPUDRAFT_98763"/>
<dbReference type="OrthoDB" id="6350048at2759"/>
<dbReference type="SUPFAM" id="SSF56496">
    <property type="entry name" value="Fibrinogen C-terminal domain-like"/>
    <property type="match status" value="1"/>
</dbReference>
<dbReference type="AlphaFoldDB" id="E9G4A8"/>
<organism evidence="7 8">
    <name type="scientific">Daphnia pulex</name>
    <name type="common">Water flea</name>
    <dbReference type="NCBI Taxonomy" id="6669"/>
    <lineage>
        <taxon>Eukaryota</taxon>
        <taxon>Metazoa</taxon>
        <taxon>Ecdysozoa</taxon>
        <taxon>Arthropoda</taxon>
        <taxon>Crustacea</taxon>
        <taxon>Branchiopoda</taxon>
        <taxon>Diplostraca</taxon>
        <taxon>Cladocera</taxon>
        <taxon>Anomopoda</taxon>
        <taxon>Daphniidae</taxon>
        <taxon>Daphnia</taxon>
    </lineage>
</organism>
<evidence type="ECO:0000259" key="6">
    <source>
        <dbReference type="Pfam" id="PF01410"/>
    </source>
</evidence>
<dbReference type="Pfam" id="PF01410">
    <property type="entry name" value="COLFI"/>
    <property type="match status" value="1"/>
</dbReference>
<keyword evidence="4" id="KW-0176">Collagen</keyword>
<dbReference type="InterPro" id="IPR050822">
    <property type="entry name" value="Cerebellin_Synaptic_Org"/>
</dbReference>
<feature type="chain" id="PRO_5003240873" description="Fibrillar collagen NC1 domain-containing protein" evidence="5">
    <location>
        <begin position="27"/>
        <end position="616"/>
    </location>
</feature>
<evidence type="ECO:0000256" key="3">
    <source>
        <dbReference type="ARBA" id="ARBA00022729"/>
    </source>
</evidence>
<dbReference type="GO" id="GO:0005581">
    <property type="term" value="C:collagen trimer"/>
    <property type="evidence" value="ECO:0007669"/>
    <property type="project" value="UniProtKB-KW"/>
</dbReference>
<dbReference type="PANTHER" id="PTHR22923">
    <property type="entry name" value="CEREBELLIN-RELATED"/>
    <property type="match status" value="1"/>
</dbReference>
<evidence type="ECO:0000256" key="2">
    <source>
        <dbReference type="ARBA" id="ARBA00022525"/>
    </source>
</evidence>
<feature type="domain" description="Fibrillar collagen NC1" evidence="6">
    <location>
        <begin position="53"/>
        <end position="114"/>
    </location>
</feature>